<dbReference type="Proteomes" id="UP000625780">
    <property type="component" value="Unassembled WGS sequence"/>
</dbReference>
<dbReference type="RefSeq" id="WP_188368938.1">
    <property type="nucleotide sequence ID" value="NZ_BMFH01000001.1"/>
</dbReference>
<dbReference type="Pfam" id="PF22668">
    <property type="entry name" value="DUF7009"/>
    <property type="match status" value="1"/>
</dbReference>
<protein>
    <submittedName>
        <fullName evidence="1">Uncharacterized protein</fullName>
    </submittedName>
</protein>
<sequence>MKIRIKGNSIRFRLTKSEVETLCSKGKFLEETRFKTNVFCYAVAKTPEPGMNAAFSELGITLYVNETWLEGWEKNEKVGFEAIESTDKGSTLHLLLEKDFVCLDRREEDQSDNYPNPKLEKKDLV</sequence>
<gene>
    <name evidence="1" type="ORF">GCM10011361_02970</name>
</gene>
<evidence type="ECO:0000313" key="2">
    <source>
        <dbReference type="Proteomes" id="UP000625780"/>
    </source>
</evidence>
<dbReference type="EMBL" id="BMFH01000001">
    <property type="protein sequence ID" value="GGD39251.1"/>
    <property type="molecule type" value="Genomic_DNA"/>
</dbReference>
<accession>A0ABQ1QRT5</accession>
<name>A0ABQ1QRT5_9FLAO</name>
<evidence type="ECO:0000313" key="1">
    <source>
        <dbReference type="EMBL" id="GGD39251.1"/>
    </source>
</evidence>
<dbReference type="InterPro" id="IPR053825">
    <property type="entry name" value="DUF7009"/>
</dbReference>
<reference evidence="2" key="1">
    <citation type="journal article" date="2019" name="Int. J. Syst. Evol. Microbiol.">
        <title>The Global Catalogue of Microorganisms (GCM) 10K type strain sequencing project: providing services to taxonomists for standard genome sequencing and annotation.</title>
        <authorList>
            <consortium name="The Broad Institute Genomics Platform"/>
            <consortium name="The Broad Institute Genome Sequencing Center for Infectious Disease"/>
            <person name="Wu L."/>
            <person name="Ma J."/>
        </authorList>
    </citation>
    <scope>NUCLEOTIDE SEQUENCE [LARGE SCALE GENOMIC DNA]</scope>
    <source>
        <strain evidence="2">CGMCC 1.12606</strain>
    </source>
</reference>
<comment type="caution">
    <text evidence="1">The sequence shown here is derived from an EMBL/GenBank/DDBJ whole genome shotgun (WGS) entry which is preliminary data.</text>
</comment>
<proteinExistence type="predicted"/>
<organism evidence="1 2">
    <name type="scientific">Muriicola marianensis</name>
    <dbReference type="NCBI Taxonomy" id="1324801"/>
    <lineage>
        <taxon>Bacteria</taxon>
        <taxon>Pseudomonadati</taxon>
        <taxon>Bacteroidota</taxon>
        <taxon>Flavobacteriia</taxon>
        <taxon>Flavobacteriales</taxon>
        <taxon>Flavobacteriaceae</taxon>
        <taxon>Muriicola</taxon>
    </lineage>
</organism>
<keyword evidence="2" id="KW-1185">Reference proteome</keyword>